<dbReference type="PANTHER" id="PTHR13774:SF17">
    <property type="entry name" value="PHENAZINE BIOSYNTHESIS-LIKE DOMAIN-CONTAINING PROTEIN"/>
    <property type="match status" value="1"/>
</dbReference>
<evidence type="ECO:0000256" key="2">
    <source>
        <dbReference type="ARBA" id="ARBA00023235"/>
    </source>
</evidence>
<dbReference type="NCBIfam" id="TIGR00654">
    <property type="entry name" value="PhzF_family"/>
    <property type="match status" value="1"/>
</dbReference>
<dbReference type="AlphaFoldDB" id="A0A1Q8Q5J7"/>
<dbReference type="Pfam" id="PF02567">
    <property type="entry name" value="PhzC-PhzF"/>
    <property type="match status" value="1"/>
</dbReference>
<protein>
    <submittedName>
        <fullName evidence="3">Phenazine biosynthesis protein PhzF family</fullName>
    </submittedName>
</protein>
<sequence length="264" mass="29307">MNVSILNTFTEEAFQGNPAAVCLLTEEKADQWMQQMAKEMNLPVTAFVRMSGGNVRLRWFTPTTEIPICGHGTLASAYFLWNNQNISKEQTIHFQTKSGVLTATLADDSVQLCFPALYEIEIETPAFLVEALGVNPVYVGKNQFDLLVEVESEDIVRNMKPDIGLIEKIPVRGVIVTARSDASGIDFVSRFFSPVQGLNEDYVTGSAHCCLGPYWQKKMGKHTFTAYQASERGGLLNVYVSNDEVRISGKVTTILEGKLSEHLM</sequence>
<proteinExistence type="inferred from homology"/>
<evidence type="ECO:0000256" key="1">
    <source>
        <dbReference type="ARBA" id="ARBA00008270"/>
    </source>
</evidence>
<dbReference type="OrthoDB" id="9788221at2"/>
<dbReference type="EMBL" id="MSDU01000016">
    <property type="protein sequence ID" value="OLN22572.1"/>
    <property type="molecule type" value="Genomic_DNA"/>
</dbReference>
<accession>A0A1Q8Q5J7</accession>
<dbReference type="STRING" id="1714264.BTO30_08775"/>
<dbReference type="GO" id="GO:0016853">
    <property type="term" value="F:isomerase activity"/>
    <property type="evidence" value="ECO:0007669"/>
    <property type="project" value="UniProtKB-KW"/>
</dbReference>
<comment type="caution">
    <text evidence="3">The sequence shown here is derived from an EMBL/GenBank/DDBJ whole genome shotgun (WGS) entry which is preliminary data.</text>
</comment>
<name>A0A1Q8Q5J7_9BACI</name>
<reference evidence="3 4" key="1">
    <citation type="submission" date="2016-12" db="EMBL/GenBank/DDBJ databases">
        <title>Domibacillus antri genome sequencing.</title>
        <authorList>
            <person name="Verma A."/>
            <person name="Krishnamurthi S."/>
        </authorList>
    </citation>
    <scope>NUCLEOTIDE SEQUENCE [LARGE SCALE GENOMIC DNA]</scope>
    <source>
        <strain evidence="3 4">XD80</strain>
    </source>
</reference>
<dbReference type="SUPFAM" id="SSF54506">
    <property type="entry name" value="Diaminopimelate epimerase-like"/>
    <property type="match status" value="1"/>
</dbReference>
<dbReference type="Gene3D" id="3.10.310.10">
    <property type="entry name" value="Diaminopimelate Epimerase, Chain A, domain 1"/>
    <property type="match status" value="2"/>
</dbReference>
<gene>
    <name evidence="3" type="ORF">BTO30_08775</name>
</gene>
<comment type="similarity">
    <text evidence="1">Belongs to the PhzF family.</text>
</comment>
<organism evidence="3 4">
    <name type="scientific">Domibacillus antri</name>
    <dbReference type="NCBI Taxonomy" id="1714264"/>
    <lineage>
        <taxon>Bacteria</taxon>
        <taxon>Bacillati</taxon>
        <taxon>Bacillota</taxon>
        <taxon>Bacilli</taxon>
        <taxon>Bacillales</taxon>
        <taxon>Bacillaceae</taxon>
        <taxon>Domibacillus</taxon>
    </lineage>
</organism>
<dbReference type="InterPro" id="IPR003719">
    <property type="entry name" value="Phenazine_PhzF-like"/>
</dbReference>
<dbReference type="PIRSF" id="PIRSF016184">
    <property type="entry name" value="PhzC_PhzF"/>
    <property type="match status" value="1"/>
</dbReference>
<evidence type="ECO:0000313" key="3">
    <source>
        <dbReference type="EMBL" id="OLN22572.1"/>
    </source>
</evidence>
<keyword evidence="4" id="KW-1185">Reference proteome</keyword>
<dbReference type="PANTHER" id="PTHR13774">
    <property type="entry name" value="PHENAZINE BIOSYNTHESIS PROTEIN"/>
    <property type="match status" value="1"/>
</dbReference>
<dbReference type="Proteomes" id="UP000185568">
    <property type="component" value="Unassembled WGS sequence"/>
</dbReference>
<dbReference type="RefSeq" id="WP_075398353.1">
    <property type="nucleotide sequence ID" value="NZ_MSDU01000016.1"/>
</dbReference>
<dbReference type="GO" id="GO:0005737">
    <property type="term" value="C:cytoplasm"/>
    <property type="evidence" value="ECO:0007669"/>
    <property type="project" value="TreeGrafter"/>
</dbReference>
<keyword evidence="2" id="KW-0413">Isomerase</keyword>
<evidence type="ECO:0000313" key="4">
    <source>
        <dbReference type="Proteomes" id="UP000185568"/>
    </source>
</evidence>